<comment type="caution">
    <text evidence="2">The sequence shown here is derived from an EMBL/GenBank/DDBJ whole genome shotgun (WGS) entry which is preliminary data.</text>
</comment>
<sequence>MSQSRNVGVLVGSLRKESYTRKIARGLIALAPPTLSLSFIEIGELPLYNPDLDTESPPKPWTEFRQRVRETDALLFCTPEHNRGMPAAMKNAIDVGSRPRGQNVWNGKPAGVISVTPGSFGAMASHHQLRQALAAVGVPAMPLPEVFIAHVESVLGPDGAVTNEKTREILGKYLQALAVWIERFPAAVKAGAGAGAGR</sequence>
<dbReference type="GO" id="GO:0016491">
    <property type="term" value="F:oxidoreductase activity"/>
    <property type="evidence" value="ECO:0007669"/>
    <property type="project" value="InterPro"/>
</dbReference>
<dbReference type="EMBL" id="VBOV01000191">
    <property type="protein sequence ID" value="TMQ56756.1"/>
    <property type="molecule type" value="Genomic_DNA"/>
</dbReference>
<dbReference type="Proteomes" id="UP000316292">
    <property type="component" value="Unassembled WGS sequence"/>
</dbReference>
<evidence type="ECO:0000259" key="1">
    <source>
        <dbReference type="Pfam" id="PF03358"/>
    </source>
</evidence>
<dbReference type="PANTHER" id="PTHR30543">
    <property type="entry name" value="CHROMATE REDUCTASE"/>
    <property type="match status" value="1"/>
</dbReference>
<dbReference type="GO" id="GO:0005829">
    <property type="term" value="C:cytosol"/>
    <property type="evidence" value="ECO:0007669"/>
    <property type="project" value="TreeGrafter"/>
</dbReference>
<evidence type="ECO:0000313" key="3">
    <source>
        <dbReference type="EMBL" id="TMQ56756.1"/>
    </source>
</evidence>
<dbReference type="SUPFAM" id="SSF52218">
    <property type="entry name" value="Flavoproteins"/>
    <property type="match status" value="1"/>
</dbReference>
<dbReference type="AlphaFoldDB" id="A0A538SCB0"/>
<dbReference type="EMBL" id="VBOR01000062">
    <property type="protein sequence ID" value="TMQ48999.1"/>
    <property type="molecule type" value="Genomic_DNA"/>
</dbReference>
<reference evidence="4 5" key="1">
    <citation type="journal article" date="2019" name="Nat. Microbiol.">
        <title>Mediterranean grassland soil C-N compound turnover is dependent on rainfall and depth, and is mediated by genomically divergent microorganisms.</title>
        <authorList>
            <person name="Diamond S."/>
            <person name="Andeer P.F."/>
            <person name="Li Z."/>
            <person name="Crits-Christoph A."/>
            <person name="Burstein D."/>
            <person name="Anantharaman K."/>
            <person name="Lane K.R."/>
            <person name="Thomas B.C."/>
            <person name="Pan C."/>
            <person name="Northen T.R."/>
            <person name="Banfield J.F."/>
        </authorList>
    </citation>
    <scope>NUCLEOTIDE SEQUENCE [LARGE SCALE GENOMIC DNA]</scope>
    <source>
        <strain evidence="2">WS_1</strain>
        <strain evidence="3">WS_5</strain>
    </source>
</reference>
<dbReference type="InterPro" id="IPR029039">
    <property type="entry name" value="Flavoprotein-like_sf"/>
</dbReference>
<organism evidence="2 4">
    <name type="scientific">Eiseniibacteriota bacterium</name>
    <dbReference type="NCBI Taxonomy" id="2212470"/>
    <lineage>
        <taxon>Bacteria</taxon>
        <taxon>Candidatus Eiseniibacteriota</taxon>
    </lineage>
</organism>
<dbReference type="Proteomes" id="UP000320913">
    <property type="component" value="Unassembled WGS sequence"/>
</dbReference>
<dbReference type="Pfam" id="PF03358">
    <property type="entry name" value="FMN_red"/>
    <property type="match status" value="1"/>
</dbReference>
<dbReference type="InterPro" id="IPR050712">
    <property type="entry name" value="NAD(P)H-dep_reductase"/>
</dbReference>
<proteinExistence type="predicted"/>
<feature type="domain" description="NADPH-dependent FMN reductase-like" evidence="1">
    <location>
        <begin position="6"/>
        <end position="150"/>
    </location>
</feature>
<protein>
    <submittedName>
        <fullName evidence="2">NAD(P)H-dependent oxidoreductase</fullName>
    </submittedName>
</protein>
<dbReference type="Gene3D" id="3.40.50.360">
    <property type="match status" value="1"/>
</dbReference>
<dbReference type="PANTHER" id="PTHR30543:SF21">
    <property type="entry name" value="NAD(P)H-DEPENDENT FMN REDUCTASE LOT6"/>
    <property type="match status" value="1"/>
</dbReference>
<dbReference type="InterPro" id="IPR005025">
    <property type="entry name" value="FMN_Rdtase-like_dom"/>
</dbReference>
<evidence type="ECO:0000313" key="5">
    <source>
        <dbReference type="Proteomes" id="UP000320913"/>
    </source>
</evidence>
<accession>A0A538SCB0</accession>
<name>A0A538SCB0_UNCEI</name>
<dbReference type="GO" id="GO:0010181">
    <property type="term" value="F:FMN binding"/>
    <property type="evidence" value="ECO:0007669"/>
    <property type="project" value="TreeGrafter"/>
</dbReference>
<evidence type="ECO:0000313" key="2">
    <source>
        <dbReference type="EMBL" id="TMQ48999.1"/>
    </source>
</evidence>
<gene>
    <name evidence="2" type="ORF">E6K71_06075</name>
    <name evidence="3" type="ORF">E6K75_07960</name>
</gene>
<evidence type="ECO:0000313" key="4">
    <source>
        <dbReference type="Proteomes" id="UP000316292"/>
    </source>
</evidence>